<evidence type="ECO:0000313" key="2">
    <source>
        <dbReference type="EMBL" id="GAA3364116.1"/>
    </source>
</evidence>
<evidence type="ECO:0000313" key="3">
    <source>
        <dbReference type="Proteomes" id="UP001500483"/>
    </source>
</evidence>
<comment type="caution">
    <text evidence="2">The sequence shown here is derived from an EMBL/GenBank/DDBJ whole genome shotgun (WGS) entry which is preliminary data.</text>
</comment>
<accession>A0ABP6RZD0</accession>
<sequence>MGSVRRTSSRSTRFRGTPAPPRFRSPAPISPAAPVFARTLGPHGLDASGVDPADAAEPVNVETRGNRPAPPRVLKSYGNSLLCKRKGDVP</sequence>
<feature type="region of interest" description="Disordered" evidence="1">
    <location>
        <begin position="1"/>
        <end position="79"/>
    </location>
</feature>
<gene>
    <name evidence="2" type="ORF">GCM10020366_58710</name>
</gene>
<organism evidence="2 3">
    <name type="scientific">Saccharopolyspora gregorii</name>
    <dbReference type="NCBI Taxonomy" id="33914"/>
    <lineage>
        <taxon>Bacteria</taxon>
        <taxon>Bacillati</taxon>
        <taxon>Actinomycetota</taxon>
        <taxon>Actinomycetes</taxon>
        <taxon>Pseudonocardiales</taxon>
        <taxon>Pseudonocardiaceae</taxon>
        <taxon>Saccharopolyspora</taxon>
    </lineage>
</organism>
<protein>
    <submittedName>
        <fullName evidence="2">Uncharacterized protein</fullName>
    </submittedName>
</protein>
<feature type="compositionally biased region" description="Low complexity" evidence="1">
    <location>
        <begin position="1"/>
        <end position="17"/>
    </location>
</feature>
<proteinExistence type="predicted"/>
<evidence type="ECO:0000256" key="1">
    <source>
        <dbReference type="SAM" id="MobiDB-lite"/>
    </source>
</evidence>
<reference evidence="3" key="1">
    <citation type="journal article" date="2019" name="Int. J. Syst. Evol. Microbiol.">
        <title>The Global Catalogue of Microorganisms (GCM) 10K type strain sequencing project: providing services to taxonomists for standard genome sequencing and annotation.</title>
        <authorList>
            <consortium name="The Broad Institute Genomics Platform"/>
            <consortium name="The Broad Institute Genome Sequencing Center for Infectious Disease"/>
            <person name="Wu L."/>
            <person name="Ma J."/>
        </authorList>
    </citation>
    <scope>NUCLEOTIDE SEQUENCE [LARGE SCALE GENOMIC DNA]</scope>
    <source>
        <strain evidence="3">JCM 9687</strain>
    </source>
</reference>
<feature type="compositionally biased region" description="Pro residues" evidence="1">
    <location>
        <begin position="18"/>
        <end position="31"/>
    </location>
</feature>
<keyword evidence="3" id="KW-1185">Reference proteome</keyword>
<name>A0ABP6RZD0_9PSEU</name>
<dbReference type="EMBL" id="BAAAYK010000038">
    <property type="protein sequence ID" value="GAA3364116.1"/>
    <property type="molecule type" value="Genomic_DNA"/>
</dbReference>
<dbReference type="Proteomes" id="UP001500483">
    <property type="component" value="Unassembled WGS sequence"/>
</dbReference>